<dbReference type="Proteomes" id="UP000193920">
    <property type="component" value="Unassembled WGS sequence"/>
</dbReference>
<accession>A0A1Y2D771</accession>
<dbReference type="PANTHER" id="PTHR11527">
    <property type="entry name" value="HEAT-SHOCK PROTEIN 20 FAMILY MEMBER"/>
    <property type="match status" value="1"/>
</dbReference>
<sequence length="161" mass="19169">FSPKINFGEDKKHYYLHADLPGMTKDQVKMEISEDGILTLYGKREYIYKDGNNDEKENENENEDKMEVEVEKKKEKEKESGKETETEMKIDHEEEEKNKENKEKEKKEQKYSMMECSYGQFERKLTLPEDIDQEHISAKMENGALDVTFNKINPDKKEHIH</sequence>
<comment type="similarity">
    <text evidence="2 3">Belongs to the small heat shock protein (HSP20) family.</text>
</comment>
<dbReference type="CDD" id="cd06464">
    <property type="entry name" value="ACD_sHsps-like"/>
    <property type="match status" value="1"/>
</dbReference>
<keyword evidence="1" id="KW-0346">Stress response</keyword>
<evidence type="ECO:0000256" key="3">
    <source>
        <dbReference type="RuleBase" id="RU003616"/>
    </source>
</evidence>
<reference evidence="6 7" key="1">
    <citation type="submission" date="2016-08" db="EMBL/GenBank/DDBJ databases">
        <title>A Parts List for Fungal Cellulosomes Revealed by Comparative Genomics.</title>
        <authorList>
            <consortium name="DOE Joint Genome Institute"/>
            <person name="Haitjema C.H."/>
            <person name="Gilmore S.P."/>
            <person name="Henske J.K."/>
            <person name="Solomon K.V."/>
            <person name="De Groot R."/>
            <person name="Kuo A."/>
            <person name="Mondo S.J."/>
            <person name="Salamov A.A."/>
            <person name="Labutti K."/>
            <person name="Zhao Z."/>
            <person name="Chiniquy J."/>
            <person name="Barry K."/>
            <person name="Brewer H.M."/>
            <person name="Purvine S.O."/>
            <person name="Wright A.T."/>
            <person name="Boxma B."/>
            <person name="Van Alen T."/>
            <person name="Hackstein J.H."/>
            <person name="Baker S.E."/>
            <person name="Grigoriev I.V."/>
            <person name="O'Malley M.A."/>
        </authorList>
    </citation>
    <scope>NUCLEOTIDE SEQUENCE [LARGE SCALE GENOMIC DNA]</scope>
    <source>
        <strain evidence="6 7">G1</strain>
    </source>
</reference>
<dbReference type="InterPro" id="IPR002068">
    <property type="entry name" value="A-crystallin/Hsp20_dom"/>
</dbReference>
<name>A0A1Y2D771_9FUNG</name>
<evidence type="ECO:0000256" key="4">
    <source>
        <dbReference type="SAM" id="MobiDB-lite"/>
    </source>
</evidence>
<dbReference type="PROSITE" id="PS01031">
    <property type="entry name" value="SHSP"/>
    <property type="match status" value="1"/>
</dbReference>
<gene>
    <name evidence="6" type="ORF">LY90DRAFT_311955</name>
</gene>
<organism evidence="6 7">
    <name type="scientific">Neocallimastix californiae</name>
    <dbReference type="NCBI Taxonomy" id="1754190"/>
    <lineage>
        <taxon>Eukaryota</taxon>
        <taxon>Fungi</taxon>
        <taxon>Fungi incertae sedis</taxon>
        <taxon>Chytridiomycota</taxon>
        <taxon>Chytridiomycota incertae sedis</taxon>
        <taxon>Neocallimastigomycetes</taxon>
        <taxon>Neocallimastigales</taxon>
        <taxon>Neocallimastigaceae</taxon>
        <taxon>Neocallimastix</taxon>
    </lineage>
</organism>
<dbReference type="SUPFAM" id="SSF49764">
    <property type="entry name" value="HSP20-like chaperones"/>
    <property type="match status" value="1"/>
</dbReference>
<dbReference type="OrthoDB" id="1431247at2759"/>
<feature type="region of interest" description="Disordered" evidence="4">
    <location>
        <begin position="50"/>
        <end position="111"/>
    </location>
</feature>
<dbReference type="Gene3D" id="2.60.40.790">
    <property type="match status" value="1"/>
</dbReference>
<evidence type="ECO:0000256" key="2">
    <source>
        <dbReference type="PROSITE-ProRule" id="PRU00285"/>
    </source>
</evidence>
<protein>
    <submittedName>
        <fullName evidence="6">HSP20-like chaperone</fullName>
    </submittedName>
</protein>
<evidence type="ECO:0000313" key="7">
    <source>
        <dbReference type="Proteomes" id="UP000193920"/>
    </source>
</evidence>
<evidence type="ECO:0000256" key="1">
    <source>
        <dbReference type="ARBA" id="ARBA00023016"/>
    </source>
</evidence>
<dbReference type="EMBL" id="MCOG01000080">
    <property type="protein sequence ID" value="ORY55047.1"/>
    <property type="molecule type" value="Genomic_DNA"/>
</dbReference>
<keyword evidence="7" id="KW-1185">Reference proteome</keyword>
<feature type="compositionally biased region" description="Basic and acidic residues" evidence="4">
    <location>
        <begin position="63"/>
        <end position="110"/>
    </location>
</feature>
<comment type="caution">
    <text evidence="6">The sequence shown here is derived from an EMBL/GenBank/DDBJ whole genome shotgun (WGS) entry which is preliminary data.</text>
</comment>
<feature type="non-terminal residue" evidence="6">
    <location>
        <position position="1"/>
    </location>
</feature>
<evidence type="ECO:0000313" key="6">
    <source>
        <dbReference type="EMBL" id="ORY55047.1"/>
    </source>
</evidence>
<dbReference type="AlphaFoldDB" id="A0A1Y2D771"/>
<dbReference type="InterPro" id="IPR008978">
    <property type="entry name" value="HSP20-like_chaperone"/>
</dbReference>
<proteinExistence type="inferred from homology"/>
<dbReference type="InterPro" id="IPR031107">
    <property type="entry name" value="Small_HSP"/>
</dbReference>
<dbReference type="Pfam" id="PF00011">
    <property type="entry name" value="HSP20"/>
    <property type="match status" value="1"/>
</dbReference>
<evidence type="ECO:0000259" key="5">
    <source>
        <dbReference type="PROSITE" id="PS01031"/>
    </source>
</evidence>
<feature type="domain" description="SHSP" evidence="5">
    <location>
        <begin position="1"/>
        <end position="161"/>
    </location>
</feature>
<feature type="non-terminal residue" evidence="6">
    <location>
        <position position="161"/>
    </location>
</feature>